<reference evidence="4" key="1">
    <citation type="submission" date="2021-02" db="EMBL/GenBank/DDBJ databases">
        <title>Sulfurospirillum tamanensis sp. nov.</title>
        <authorList>
            <person name="Merkel A.Y."/>
        </authorList>
    </citation>
    <scope>NUCLEOTIDE SEQUENCE [LARGE SCALE GENOMIC DNA]</scope>
    <source>
        <strain evidence="4">T05b</strain>
    </source>
</reference>
<dbReference type="EC" id="7.1.1.-" evidence="2"/>
<protein>
    <recommendedName>
        <fullName evidence="2">NADH-quinone oxidoreductase subunit J</fullName>
        <ecNumber evidence="2">7.1.1.-</ecNumber>
    </recommendedName>
</protein>
<sequence length="166" mass="17285">MMEFVFGALSVIAIAGAVGVITLKQPVHSGVSFIATVVALAGLFALLSATFLFMVQIILYAGAVITLILFVIMVLNVQASHLPDEKGQGKALVLGAVCLAPLVALGMRGFNTLGSEKLVVLGEGFGGIHGLGMALFKDWVLPFELISLLLLAALVGAVVLLKKERV</sequence>
<keyword evidence="4" id="KW-1185">Reference proteome</keyword>
<reference evidence="3 4" key="2">
    <citation type="submission" date="2021-02" db="EMBL/GenBank/DDBJ databases">
        <title>Sulfurospirillum tamanensis sp. nov.</title>
        <authorList>
            <person name="Frolova A."/>
            <person name="Merkel A."/>
            <person name="Slobodkin A."/>
        </authorList>
    </citation>
    <scope>NUCLEOTIDE SEQUENCE [LARGE SCALE GENOMIC DNA]</scope>
    <source>
        <strain evidence="3 4">T05b</strain>
    </source>
</reference>
<comment type="catalytic activity">
    <reaction evidence="2">
        <text>a quinone + NADH + 5 H(+)(in) = a quinol + NAD(+) + 4 H(+)(out)</text>
        <dbReference type="Rhea" id="RHEA:57888"/>
        <dbReference type="ChEBI" id="CHEBI:15378"/>
        <dbReference type="ChEBI" id="CHEBI:24646"/>
        <dbReference type="ChEBI" id="CHEBI:57540"/>
        <dbReference type="ChEBI" id="CHEBI:57945"/>
        <dbReference type="ChEBI" id="CHEBI:132124"/>
    </reaction>
</comment>
<dbReference type="Proteomes" id="UP000703590">
    <property type="component" value="Unassembled WGS sequence"/>
</dbReference>
<keyword evidence="2" id="KW-0472">Membrane</keyword>
<evidence type="ECO:0000256" key="2">
    <source>
        <dbReference type="RuleBase" id="RU004429"/>
    </source>
</evidence>
<evidence type="ECO:0000313" key="4">
    <source>
        <dbReference type="Proteomes" id="UP000703590"/>
    </source>
</evidence>
<dbReference type="Gene3D" id="1.20.120.1200">
    <property type="entry name" value="NADH-ubiquinone/plastoquinone oxidoreductase chain 6, subunit NuoJ"/>
    <property type="match status" value="1"/>
</dbReference>
<keyword evidence="2" id="KW-0812">Transmembrane</keyword>
<feature type="transmembrane region" description="Helical" evidence="2">
    <location>
        <begin position="139"/>
        <end position="161"/>
    </location>
</feature>
<dbReference type="InterPro" id="IPR001457">
    <property type="entry name" value="NADH_UbQ/plastoQ_OxRdtase_su6"/>
</dbReference>
<organism evidence="3 4">
    <name type="scientific">Sulfurospirillum tamanense</name>
    <dbReference type="NCBI Taxonomy" id="2813362"/>
    <lineage>
        <taxon>Bacteria</taxon>
        <taxon>Pseudomonadati</taxon>
        <taxon>Campylobacterota</taxon>
        <taxon>Epsilonproteobacteria</taxon>
        <taxon>Campylobacterales</taxon>
        <taxon>Sulfurospirillaceae</taxon>
        <taxon>Sulfurospirillum</taxon>
    </lineage>
</organism>
<comment type="similarity">
    <text evidence="1 2">Belongs to the complex I subunit 6 family.</text>
</comment>
<feature type="transmembrane region" description="Helical" evidence="2">
    <location>
        <begin position="6"/>
        <end position="23"/>
    </location>
</feature>
<reference evidence="3 4" key="3">
    <citation type="submission" date="2021-02" db="EMBL/GenBank/DDBJ databases">
        <authorList>
            <person name="Merkel A.Y."/>
        </authorList>
    </citation>
    <scope>NUCLEOTIDE SEQUENCE [LARGE SCALE GENOMIC DNA]</scope>
    <source>
        <strain evidence="3 4">T05b</strain>
    </source>
</reference>
<dbReference type="EMBL" id="JAFHKK010000002">
    <property type="protein sequence ID" value="MBN2963516.1"/>
    <property type="molecule type" value="Genomic_DNA"/>
</dbReference>
<accession>A0ABS2WPG7</accession>
<gene>
    <name evidence="3" type="ORF">JWV37_01890</name>
</gene>
<evidence type="ECO:0000313" key="3">
    <source>
        <dbReference type="EMBL" id="MBN2963516.1"/>
    </source>
</evidence>
<name>A0ABS2WPG7_9BACT</name>
<proteinExistence type="inferred from homology"/>
<feature type="transmembrane region" description="Helical" evidence="2">
    <location>
        <begin position="30"/>
        <end position="51"/>
    </location>
</feature>
<dbReference type="Pfam" id="PF00499">
    <property type="entry name" value="Oxidored_q3"/>
    <property type="match status" value="1"/>
</dbReference>
<keyword evidence="2" id="KW-1133">Transmembrane helix</keyword>
<feature type="transmembrane region" description="Helical" evidence="2">
    <location>
        <begin position="57"/>
        <end position="79"/>
    </location>
</feature>
<comment type="caution">
    <text evidence="3">The sequence shown here is derived from an EMBL/GenBank/DDBJ whole genome shotgun (WGS) entry which is preliminary data.</text>
</comment>
<dbReference type="PANTHER" id="PTHR33269">
    <property type="entry name" value="NADH-UBIQUINONE OXIDOREDUCTASE CHAIN 6"/>
    <property type="match status" value="1"/>
</dbReference>
<comment type="function">
    <text evidence="2">NDH-1 shuttles electrons from NADH, via FMN and iron-sulfur (Fe-S) centers, to quinones in the respiratory chain. Couples the redox reaction to proton translocation (for every two electrons transferred, four hydrogen ions are translocated across the cytoplasmic membrane), and thus conserves the redox energy in a proton gradient.</text>
</comment>
<comment type="subcellular location">
    <subcellularLocation>
        <location evidence="2">Cell membrane</location>
        <topology evidence="2">Multi-pass membrane protein</topology>
    </subcellularLocation>
</comment>
<evidence type="ECO:0000256" key="1">
    <source>
        <dbReference type="ARBA" id="ARBA00005698"/>
    </source>
</evidence>
<dbReference type="PANTHER" id="PTHR33269:SF17">
    <property type="entry name" value="NADH-UBIQUINONE OXIDOREDUCTASE CHAIN 6"/>
    <property type="match status" value="1"/>
</dbReference>
<keyword evidence="2" id="KW-0874">Quinone</keyword>
<keyword evidence="2" id="KW-0520">NAD</keyword>
<keyword evidence="2" id="KW-1003">Cell membrane</keyword>
<feature type="transmembrane region" description="Helical" evidence="2">
    <location>
        <begin position="91"/>
        <end position="110"/>
    </location>
</feature>
<dbReference type="InterPro" id="IPR042106">
    <property type="entry name" value="Nuo/plastoQ_OxRdtase_6_NuoJ"/>
</dbReference>